<keyword evidence="3" id="KW-1185">Reference proteome</keyword>
<organism evidence="2 3">
    <name type="scientific">Desmophyllum pertusum</name>
    <dbReference type="NCBI Taxonomy" id="174260"/>
    <lineage>
        <taxon>Eukaryota</taxon>
        <taxon>Metazoa</taxon>
        <taxon>Cnidaria</taxon>
        <taxon>Anthozoa</taxon>
        <taxon>Hexacorallia</taxon>
        <taxon>Scleractinia</taxon>
        <taxon>Caryophylliina</taxon>
        <taxon>Caryophylliidae</taxon>
        <taxon>Desmophyllum</taxon>
    </lineage>
</organism>
<dbReference type="Proteomes" id="UP001163046">
    <property type="component" value="Unassembled WGS sequence"/>
</dbReference>
<accession>A0A9X0A824</accession>
<evidence type="ECO:0000313" key="2">
    <source>
        <dbReference type="EMBL" id="KAJ7394519.1"/>
    </source>
</evidence>
<feature type="compositionally biased region" description="Basic and acidic residues" evidence="1">
    <location>
        <begin position="148"/>
        <end position="157"/>
    </location>
</feature>
<feature type="compositionally biased region" description="Basic and acidic residues" evidence="1">
    <location>
        <begin position="88"/>
        <end position="106"/>
    </location>
</feature>
<evidence type="ECO:0000313" key="3">
    <source>
        <dbReference type="Proteomes" id="UP001163046"/>
    </source>
</evidence>
<dbReference type="AlphaFoldDB" id="A0A9X0A824"/>
<proteinExistence type="predicted"/>
<name>A0A9X0A824_9CNID</name>
<evidence type="ECO:0000256" key="1">
    <source>
        <dbReference type="SAM" id="MobiDB-lite"/>
    </source>
</evidence>
<gene>
    <name evidence="2" type="ORF">OS493_000334</name>
</gene>
<sequence>MSKHVKYVVVDWGSWGIDVQSSSKIVVADPLSVSEGDGCSIQATDPKTKRPMMFQGQVLAVFGTKKEAEKKVAELVKLPETEEEEPTLDGRRPRREPKPSKKKLAELDTEENEENEETKTKKKRKVEAKIKDNEKSVVSQKQKRKTKKAEDETNDKEIVAAANAKRVQKLLKGNLG</sequence>
<comment type="caution">
    <text evidence="2">The sequence shown here is derived from an EMBL/GenBank/DDBJ whole genome shotgun (WGS) entry which is preliminary data.</text>
</comment>
<protein>
    <submittedName>
        <fullName evidence="2">Uncharacterized protein</fullName>
    </submittedName>
</protein>
<feature type="compositionally biased region" description="Acidic residues" evidence="1">
    <location>
        <begin position="107"/>
        <end position="116"/>
    </location>
</feature>
<feature type="region of interest" description="Disordered" evidence="1">
    <location>
        <begin position="74"/>
        <end position="157"/>
    </location>
</feature>
<dbReference type="EMBL" id="MU825396">
    <property type="protein sequence ID" value="KAJ7394519.1"/>
    <property type="molecule type" value="Genomic_DNA"/>
</dbReference>
<reference evidence="2" key="1">
    <citation type="submission" date="2023-01" db="EMBL/GenBank/DDBJ databases">
        <title>Genome assembly of the deep-sea coral Lophelia pertusa.</title>
        <authorList>
            <person name="Herrera S."/>
            <person name="Cordes E."/>
        </authorList>
    </citation>
    <scope>NUCLEOTIDE SEQUENCE</scope>
    <source>
        <strain evidence="2">USNM1676648</strain>
        <tissue evidence="2">Polyp</tissue>
    </source>
</reference>